<dbReference type="CDD" id="cd01949">
    <property type="entry name" value="GGDEF"/>
    <property type="match status" value="1"/>
</dbReference>
<dbReference type="NCBIfam" id="TIGR00254">
    <property type="entry name" value="GGDEF"/>
    <property type="match status" value="1"/>
</dbReference>
<feature type="transmembrane region" description="Helical" evidence="3">
    <location>
        <begin position="187"/>
        <end position="210"/>
    </location>
</feature>
<evidence type="ECO:0000256" key="3">
    <source>
        <dbReference type="SAM" id="Phobius"/>
    </source>
</evidence>
<dbReference type="InterPro" id="IPR050469">
    <property type="entry name" value="Diguanylate_Cyclase"/>
</dbReference>
<dbReference type="FunFam" id="3.30.70.270:FF:000001">
    <property type="entry name" value="Diguanylate cyclase domain protein"/>
    <property type="match status" value="1"/>
</dbReference>
<dbReference type="Pfam" id="PF00990">
    <property type="entry name" value="GGDEF"/>
    <property type="match status" value="1"/>
</dbReference>
<dbReference type="InterPro" id="IPR000160">
    <property type="entry name" value="GGDEF_dom"/>
</dbReference>
<dbReference type="Gene3D" id="3.30.70.270">
    <property type="match status" value="1"/>
</dbReference>
<gene>
    <name evidence="5" type="ORF">SAMN05192549_107246</name>
</gene>
<dbReference type="EC" id="2.7.7.65" evidence="1"/>
<dbReference type="InterPro" id="IPR029787">
    <property type="entry name" value="Nucleotide_cyclase"/>
</dbReference>
<dbReference type="RefSeq" id="WP_072786553.1">
    <property type="nucleotide sequence ID" value="NZ_FRCX01000007.1"/>
</dbReference>
<keyword evidence="6" id="KW-1185">Reference proteome</keyword>
<dbReference type="InterPro" id="IPR043128">
    <property type="entry name" value="Rev_trsase/Diguanyl_cyclase"/>
</dbReference>
<keyword evidence="3" id="KW-0472">Membrane</keyword>
<dbReference type="Proteomes" id="UP000184339">
    <property type="component" value="Unassembled WGS sequence"/>
</dbReference>
<dbReference type="GO" id="GO:1902201">
    <property type="term" value="P:negative regulation of bacterial-type flagellum-dependent cell motility"/>
    <property type="evidence" value="ECO:0007669"/>
    <property type="project" value="TreeGrafter"/>
</dbReference>
<keyword evidence="3" id="KW-1133">Transmembrane helix</keyword>
<protein>
    <recommendedName>
        <fullName evidence="1">diguanylate cyclase</fullName>
        <ecNumber evidence="1">2.7.7.65</ecNumber>
    </recommendedName>
</protein>
<feature type="transmembrane region" description="Helical" evidence="3">
    <location>
        <begin position="68"/>
        <end position="86"/>
    </location>
</feature>
<evidence type="ECO:0000313" key="6">
    <source>
        <dbReference type="Proteomes" id="UP000184339"/>
    </source>
</evidence>
<feature type="transmembrane region" description="Helical" evidence="3">
    <location>
        <begin position="98"/>
        <end position="117"/>
    </location>
</feature>
<dbReference type="SUPFAM" id="SSF55073">
    <property type="entry name" value="Nucleotide cyclase"/>
    <property type="match status" value="1"/>
</dbReference>
<sequence>MDTKTLLLALALGNLSLCAALFFFALEARRSGQAARVHATWAWAKQCQAVAWGLLYFRGVLPDFLTIPFANAVLFAGFALDASALWEQAGRRVWRQYLLPALGAAIGVYVGAWLLQLPAGGRIAIASVAAGLFFLAGTAALGRGWSSGTLLRRYLVVSMLVLTAAVVARGLWSLLPEGVSWLNPSVVQGAGLAALYLMMLGNAFGYLLLAREQAQGELARLESVDALTDVPNRRGFYQVLTPWIALARRPGTPTALIILNLDQFKRVNDSYGHPAGDMVLKAMVDVCKKQLRDSDQMGRLGGAEFAILLPRTALEDASMVAERIRNAVAALPVKAEKAIINMTASLGVTIIRAEDSTVSLFKRADEALQAAKQAGRNRVVEAQNSGTMEAWS</sequence>
<dbReference type="AlphaFoldDB" id="A0A1M7QM19"/>
<dbReference type="SMART" id="SM00267">
    <property type="entry name" value="GGDEF"/>
    <property type="match status" value="1"/>
</dbReference>
<evidence type="ECO:0000256" key="2">
    <source>
        <dbReference type="ARBA" id="ARBA00034247"/>
    </source>
</evidence>
<dbReference type="GO" id="GO:0052621">
    <property type="term" value="F:diguanylate cyclase activity"/>
    <property type="evidence" value="ECO:0007669"/>
    <property type="project" value="UniProtKB-EC"/>
</dbReference>
<proteinExistence type="predicted"/>
<dbReference type="PANTHER" id="PTHR45138">
    <property type="entry name" value="REGULATORY COMPONENTS OF SENSORY TRANSDUCTION SYSTEM"/>
    <property type="match status" value="1"/>
</dbReference>
<feature type="transmembrane region" description="Helical" evidence="3">
    <location>
        <begin position="123"/>
        <end position="142"/>
    </location>
</feature>
<name>A0A1M7QM19_9BURK</name>
<accession>A0A1M7QM19</accession>
<evidence type="ECO:0000313" key="5">
    <source>
        <dbReference type="EMBL" id="SHN32092.1"/>
    </source>
</evidence>
<dbReference type="OrthoDB" id="9813903at2"/>
<comment type="catalytic activity">
    <reaction evidence="2">
        <text>2 GTP = 3',3'-c-di-GMP + 2 diphosphate</text>
        <dbReference type="Rhea" id="RHEA:24898"/>
        <dbReference type="ChEBI" id="CHEBI:33019"/>
        <dbReference type="ChEBI" id="CHEBI:37565"/>
        <dbReference type="ChEBI" id="CHEBI:58805"/>
        <dbReference type="EC" id="2.7.7.65"/>
    </reaction>
</comment>
<dbReference type="EMBL" id="FRCX01000007">
    <property type="protein sequence ID" value="SHN32092.1"/>
    <property type="molecule type" value="Genomic_DNA"/>
</dbReference>
<dbReference type="GO" id="GO:0043709">
    <property type="term" value="P:cell adhesion involved in single-species biofilm formation"/>
    <property type="evidence" value="ECO:0007669"/>
    <property type="project" value="TreeGrafter"/>
</dbReference>
<dbReference type="PROSITE" id="PS50887">
    <property type="entry name" value="GGDEF"/>
    <property type="match status" value="1"/>
</dbReference>
<reference evidence="6" key="1">
    <citation type="submission" date="2016-11" db="EMBL/GenBank/DDBJ databases">
        <authorList>
            <person name="Varghese N."/>
            <person name="Submissions S."/>
        </authorList>
    </citation>
    <scope>NUCLEOTIDE SEQUENCE [LARGE SCALE GENOMIC DNA]</scope>
    <source>
        <strain evidence="6">Sac-22</strain>
    </source>
</reference>
<evidence type="ECO:0000256" key="1">
    <source>
        <dbReference type="ARBA" id="ARBA00012528"/>
    </source>
</evidence>
<evidence type="ECO:0000259" key="4">
    <source>
        <dbReference type="PROSITE" id="PS50887"/>
    </source>
</evidence>
<organism evidence="5 6">
    <name type="scientific">Duganella sacchari</name>
    <dbReference type="NCBI Taxonomy" id="551987"/>
    <lineage>
        <taxon>Bacteria</taxon>
        <taxon>Pseudomonadati</taxon>
        <taxon>Pseudomonadota</taxon>
        <taxon>Betaproteobacteria</taxon>
        <taxon>Burkholderiales</taxon>
        <taxon>Oxalobacteraceae</taxon>
        <taxon>Telluria group</taxon>
        <taxon>Duganella</taxon>
    </lineage>
</organism>
<keyword evidence="3" id="KW-0812">Transmembrane</keyword>
<dbReference type="STRING" id="551987.SAMN05192549_107246"/>
<feature type="transmembrane region" description="Helical" evidence="3">
    <location>
        <begin position="154"/>
        <end position="175"/>
    </location>
</feature>
<dbReference type="PANTHER" id="PTHR45138:SF9">
    <property type="entry name" value="DIGUANYLATE CYCLASE DGCM-RELATED"/>
    <property type="match status" value="1"/>
</dbReference>
<dbReference type="GO" id="GO:0005886">
    <property type="term" value="C:plasma membrane"/>
    <property type="evidence" value="ECO:0007669"/>
    <property type="project" value="TreeGrafter"/>
</dbReference>
<feature type="domain" description="GGDEF" evidence="4">
    <location>
        <begin position="252"/>
        <end position="384"/>
    </location>
</feature>